<evidence type="ECO:0000313" key="3">
    <source>
        <dbReference type="Proteomes" id="UP000601435"/>
    </source>
</evidence>
<dbReference type="EMBL" id="CAJNJA010043548">
    <property type="protein sequence ID" value="CAE7794608.1"/>
    <property type="molecule type" value="Genomic_DNA"/>
</dbReference>
<keyword evidence="1" id="KW-0812">Transmembrane</keyword>
<evidence type="ECO:0000313" key="2">
    <source>
        <dbReference type="EMBL" id="CAE7794608.1"/>
    </source>
</evidence>
<proteinExistence type="predicted"/>
<comment type="caution">
    <text evidence="2">The sequence shown here is derived from an EMBL/GenBank/DDBJ whole genome shotgun (WGS) entry which is preliminary data.</text>
</comment>
<dbReference type="AlphaFoldDB" id="A0A812YT21"/>
<organism evidence="2 3">
    <name type="scientific">Symbiodinium necroappetens</name>
    <dbReference type="NCBI Taxonomy" id="1628268"/>
    <lineage>
        <taxon>Eukaryota</taxon>
        <taxon>Sar</taxon>
        <taxon>Alveolata</taxon>
        <taxon>Dinophyceae</taxon>
        <taxon>Suessiales</taxon>
        <taxon>Symbiodiniaceae</taxon>
        <taxon>Symbiodinium</taxon>
    </lineage>
</organism>
<sequence>MDHYGLQAFKDAVVSYSETGGQLNAQLLEKLLLFVFATGFAAGCVFLGVGQYLRARYLTKSDDWPEIFLTSRGVCYHVKRDCASIRHTTPSVRRICSFCSREPSRLQVSTKKDG</sequence>
<gene>
    <name evidence="2" type="ORF">SNEC2469_LOCUS23379</name>
</gene>
<feature type="transmembrane region" description="Helical" evidence="1">
    <location>
        <begin position="31"/>
        <end position="53"/>
    </location>
</feature>
<name>A0A812YT21_9DINO</name>
<protein>
    <submittedName>
        <fullName evidence="2">Uncharacterized protein</fullName>
    </submittedName>
</protein>
<accession>A0A812YT21</accession>
<keyword evidence="3" id="KW-1185">Reference proteome</keyword>
<evidence type="ECO:0000256" key="1">
    <source>
        <dbReference type="SAM" id="Phobius"/>
    </source>
</evidence>
<reference evidence="2" key="1">
    <citation type="submission" date="2021-02" db="EMBL/GenBank/DDBJ databases">
        <authorList>
            <person name="Dougan E. K."/>
            <person name="Rhodes N."/>
            <person name="Thang M."/>
            <person name="Chan C."/>
        </authorList>
    </citation>
    <scope>NUCLEOTIDE SEQUENCE</scope>
</reference>
<keyword evidence="1" id="KW-1133">Transmembrane helix</keyword>
<keyword evidence="1" id="KW-0472">Membrane</keyword>
<dbReference type="Proteomes" id="UP000601435">
    <property type="component" value="Unassembled WGS sequence"/>
</dbReference>